<dbReference type="PANTHER" id="PTHR11986:SF58">
    <property type="entry name" value="LEUCINE_METHIONINE RACEMASE"/>
    <property type="match status" value="1"/>
</dbReference>
<reference evidence="5" key="1">
    <citation type="submission" date="2018-03" db="EMBL/GenBank/DDBJ databases">
        <authorList>
            <person name="Nunes O.C."/>
            <person name="Lopes A.R."/>
            <person name="Froufe H."/>
            <person name="Munoz-Merida A."/>
            <person name="Barroso C."/>
            <person name="Egas C."/>
        </authorList>
    </citation>
    <scope>NUCLEOTIDE SEQUENCE</scope>
    <source>
        <strain evidence="5">ON4</strain>
    </source>
</reference>
<dbReference type="Gene3D" id="3.90.1150.10">
    <property type="entry name" value="Aspartate Aminotransferase, domain 1"/>
    <property type="match status" value="1"/>
</dbReference>
<comment type="cofactor">
    <cofactor evidence="1">
        <name>pyridoxal 5'-phosphate</name>
        <dbReference type="ChEBI" id="CHEBI:597326"/>
    </cofactor>
</comment>
<dbReference type="EMBL" id="PXVD01000014">
    <property type="protein sequence ID" value="MDJ1371563.1"/>
    <property type="molecule type" value="Genomic_DNA"/>
</dbReference>
<dbReference type="PROSITE" id="PS00600">
    <property type="entry name" value="AA_TRANSFER_CLASS_3"/>
    <property type="match status" value="1"/>
</dbReference>
<gene>
    <name evidence="5" type="ORF">C7K25_09330</name>
</gene>
<keyword evidence="5" id="KW-0032">Aminotransferase</keyword>
<comment type="caution">
    <text evidence="5">The sequence shown here is derived from an EMBL/GenBank/DDBJ whole genome shotgun (WGS) entry which is preliminary data.</text>
</comment>
<dbReference type="InterPro" id="IPR015424">
    <property type="entry name" value="PyrdxlP-dep_Trfase"/>
</dbReference>
<dbReference type="Gene3D" id="3.40.640.10">
    <property type="entry name" value="Type I PLP-dependent aspartate aminotransferase-like (Major domain)"/>
    <property type="match status" value="1"/>
</dbReference>
<accession>A0ABT7C8X3</accession>
<evidence type="ECO:0000256" key="4">
    <source>
        <dbReference type="RuleBase" id="RU003560"/>
    </source>
</evidence>
<proteinExistence type="inferred from homology"/>
<dbReference type="InterPro" id="IPR005814">
    <property type="entry name" value="Aminotrans_3"/>
</dbReference>
<evidence type="ECO:0000256" key="3">
    <source>
        <dbReference type="ARBA" id="ARBA00022898"/>
    </source>
</evidence>
<dbReference type="GO" id="GO:0008483">
    <property type="term" value="F:transaminase activity"/>
    <property type="evidence" value="ECO:0007669"/>
    <property type="project" value="UniProtKB-KW"/>
</dbReference>
<organism evidence="5 6">
    <name type="scientific">Gulosibacter molinativorax</name>
    <dbReference type="NCBI Taxonomy" id="256821"/>
    <lineage>
        <taxon>Bacteria</taxon>
        <taxon>Bacillati</taxon>
        <taxon>Actinomycetota</taxon>
        <taxon>Actinomycetes</taxon>
        <taxon>Micrococcales</taxon>
        <taxon>Microbacteriaceae</taxon>
        <taxon>Gulosibacter</taxon>
    </lineage>
</organism>
<dbReference type="InterPro" id="IPR015421">
    <property type="entry name" value="PyrdxlP-dep_Trfase_major"/>
</dbReference>
<dbReference type="Proteomes" id="UP001170379">
    <property type="component" value="Unassembled WGS sequence"/>
</dbReference>
<evidence type="ECO:0000256" key="1">
    <source>
        <dbReference type="ARBA" id="ARBA00001933"/>
    </source>
</evidence>
<evidence type="ECO:0000313" key="5">
    <source>
        <dbReference type="EMBL" id="MDJ1371563.1"/>
    </source>
</evidence>
<comment type="similarity">
    <text evidence="2 4">Belongs to the class-III pyridoxal-phosphate-dependent aminotransferase family.</text>
</comment>
<evidence type="ECO:0000256" key="2">
    <source>
        <dbReference type="ARBA" id="ARBA00008954"/>
    </source>
</evidence>
<evidence type="ECO:0000313" key="6">
    <source>
        <dbReference type="Proteomes" id="UP001170379"/>
    </source>
</evidence>
<name>A0ABT7C8X3_9MICO</name>
<protein>
    <submittedName>
        <fullName evidence="5">Aspartate aminotransferase family protein</fullName>
    </submittedName>
</protein>
<dbReference type="Pfam" id="PF00202">
    <property type="entry name" value="Aminotran_3"/>
    <property type="match status" value="1"/>
</dbReference>
<reference evidence="5" key="2">
    <citation type="journal article" date="2022" name="Sci. Rep.">
        <title>In silico prediction of the enzymes involved in the degradation of the herbicide molinate by Gulosibacter molinativorax ON4T.</title>
        <authorList>
            <person name="Lopes A.R."/>
            <person name="Bunin E."/>
            <person name="Viana A.T."/>
            <person name="Froufe H."/>
            <person name="Munoz-Merida A."/>
            <person name="Pinho D."/>
            <person name="Figueiredo J."/>
            <person name="Barroso C."/>
            <person name="Vaz-Moreira I."/>
            <person name="Bellanger X."/>
            <person name="Egas C."/>
            <person name="Nunes O.C."/>
        </authorList>
    </citation>
    <scope>NUCLEOTIDE SEQUENCE</scope>
    <source>
        <strain evidence="5">ON4</strain>
    </source>
</reference>
<dbReference type="SUPFAM" id="SSF53383">
    <property type="entry name" value="PLP-dependent transferases"/>
    <property type="match status" value="1"/>
</dbReference>
<dbReference type="InterPro" id="IPR050103">
    <property type="entry name" value="Class-III_PLP-dep_AT"/>
</dbReference>
<sequence length="445" mass="46159">MPLPKPITNDQREAELAAYARDQQAVAGVEHLRFFPQSISGGLGAWLRTSAGREVLDFSASWTAAAFGHGNEAVAEAISAAARNGGGASVLSSAIDETTRLAEGLIDLVPLRETDRAEKRAYLGLGGTDANTVAIAAARHVTGRSGIVAFRGSYHGGHGPSEQVSGIGIPVGQDAPQSRLVEYPVAQSDLDHTRAQLTSLLATEDFAAVIVEAVQCDGGVLVPPADFLPLVRELCDAHGVLLVVDEVKAGLGRTGQLLAYQATDVRPDLVTLGKSLGGGLPVSAAVGPRDALSEPRASALLTTAGAPIPAAAANAVLDLLEDGSLARRTARLGEIARQALETYRASDRPGHAAVVDVRGRGLLLGLELGSVAGFSPDQVAALAVYRAWELGCALYVVRDNVLEITPPLVIGEAELLEGIECILTAIDDVAAKHVPLDTIAQYGGW</sequence>
<keyword evidence="5" id="KW-0808">Transferase</keyword>
<dbReference type="InterPro" id="IPR015422">
    <property type="entry name" value="PyrdxlP-dep_Trfase_small"/>
</dbReference>
<dbReference type="InterPro" id="IPR049704">
    <property type="entry name" value="Aminotrans_3_PPA_site"/>
</dbReference>
<dbReference type="PANTHER" id="PTHR11986">
    <property type="entry name" value="AMINOTRANSFERASE CLASS III"/>
    <property type="match status" value="1"/>
</dbReference>
<keyword evidence="3 4" id="KW-0663">Pyridoxal phosphate</keyword>
<keyword evidence="6" id="KW-1185">Reference proteome</keyword>